<dbReference type="RefSeq" id="WP_116175402.1">
    <property type="nucleotide sequence ID" value="NZ_CP144375.1"/>
</dbReference>
<dbReference type="Gene3D" id="1.10.530.10">
    <property type="match status" value="1"/>
</dbReference>
<dbReference type="PANTHER" id="PTHR30163">
    <property type="entry name" value="MEMBRANE-BOUND LYTIC MUREIN TRANSGLYCOSYLASE B"/>
    <property type="match status" value="1"/>
</dbReference>
<dbReference type="InterPro" id="IPR043426">
    <property type="entry name" value="MltB-like"/>
</dbReference>
<dbReference type="EMBL" id="QUNO01000005">
    <property type="protein sequence ID" value="REH48670.1"/>
    <property type="molecule type" value="Genomic_DNA"/>
</dbReference>
<keyword evidence="4" id="KW-1185">Reference proteome</keyword>
<evidence type="ECO:0000256" key="1">
    <source>
        <dbReference type="SAM" id="Phobius"/>
    </source>
</evidence>
<evidence type="ECO:0000313" key="4">
    <source>
        <dbReference type="Proteomes" id="UP000256269"/>
    </source>
</evidence>
<dbReference type="CDD" id="cd13399">
    <property type="entry name" value="Slt35-like"/>
    <property type="match status" value="1"/>
</dbReference>
<keyword evidence="1" id="KW-1133">Transmembrane helix</keyword>
<dbReference type="GO" id="GO:0009253">
    <property type="term" value="P:peptidoglycan catabolic process"/>
    <property type="evidence" value="ECO:0007669"/>
    <property type="project" value="TreeGrafter"/>
</dbReference>
<sequence length="276" mass="28137">MAIQQSEPTATSSARPPRVVFRLLVVFLVLAVAGAALWLVDRASTPTPHPVAVDFPALHVAPAPVQVGAAAPAADAAQPSAQASAAGQQETADAWLSRVSAATGIPARALRAYANADLTMAKVQPACHLPWTMLAGIGRIESDHGRYGGASLAANGDETKPIIGVPLNGAGVANISDTDGGSLDGDPVHDRAVGPMQFIPSTWRNWASDGNGDGVANPQNIDDAAVTAGRYLCAGGRDLATAAGWWAAVLSYNDSVEYGQKVFTVADAAAKASAGR</sequence>
<dbReference type="Pfam" id="PF13406">
    <property type="entry name" value="SLT_2"/>
    <property type="match status" value="1"/>
</dbReference>
<evidence type="ECO:0000259" key="2">
    <source>
        <dbReference type="Pfam" id="PF13406"/>
    </source>
</evidence>
<dbReference type="SUPFAM" id="SSF53955">
    <property type="entry name" value="Lysozyme-like"/>
    <property type="match status" value="1"/>
</dbReference>
<proteinExistence type="predicted"/>
<dbReference type="AlphaFoldDB" id="A0A3E0HQX1"/>
<keyword evidence="1" id="KW-0812">Transmembrane</keyword>
<name>A0A3E0HQX1_9PSEU</name>
<evidence type="ECO:0000313" key="3">
    <source>
        <dbReference type="EMBL" id="REH48670.1"/>
    </source>
</evidence>
<gene>
    <name evidence="3" type="ORF">BCF44_105529</name>
</gene>
<dbReference type="OrthoDB" id="9796191at2"/>
<organism evidence="3 4">
    <name type="scientific">Kutzneria buriramensis</name>
    <dbReference type="NCBI Taxonomy" id="1045776"/>
    <lineage>
        <taxon>Bacteria</taxon>
        <taxon>Bacillati</taxon>
        <taxon>Actinomycetota</taxon>
        <taxon>Actinomycetes</taxon>
        <taxon>Pseudonocardiales</taxon>
        <taxon>Pseudonocardiaceae</taxon>
        <taxon>Kutzneria</taxon>
    </lineage>
</organism>
<dbReference type="GO" id="GO:0008933">
    <property type="term" value="F:peptidoglycan lytic transglycosylase activity"/>
    <property type="evidence" value="ECO:0007669"/>
    <property type="project" value="TreeGrafter"/>
</dbReference>
<dbReference type="Proteomes" id="UP000256269">
    <property type="component" value="Unassembled WGS sequence"/>
</dbReference>
<comment type="caution">
    <text evidence="3">The sequence shown here is derived from an EMBL/GenBank/DDBJ whole genome shotgun (WGS) entry which is preliminary data.</text>
</comment>
<dbReference type="InterPro" id="IPR031304">
    <property type="entry name" value="SLT_2"/>
</dbReference>
<reference evidence="3 4" key="1">
    <citation type="submission" date="2018-08" db="EMBL/GenBank/DDBJ databases">
        <title>Genomic Encyclopedia of Archaeal and Bacterial Type Strains, Phase II (KMG-II): from individual species to whole genera.</title>
        <authorList>
            <person name="Goeker M."/>
        </authorList>
    </citation>
    <scope>NUCLEOTIDE SEQUENCE [LARGE SCALE GENOMIC DNA]</scope>
    <source>
        <strain evidence="3 4">DSM 45791</strain>
    </source>
</reference>
<keyword evidence="1" id="KW-0472">Membrane</keyword>
<protein>
    <submittedName>
        <fullName evidence="3">Transglycosylase protein with SLT domain</fullName>
    </submittedName>
</protein>
<feature type="domain" description="Transglycosylase SLT" evidence="2">
    <location>
        <begin position="192"/>
        <end position="234"/>
    </location>
</feature>
<feature type="transmembrane region" description="Helical" evidence="1">
    <location>
        <begin position="20"/>
        <end position="40"/>
    </location>
</feature>
<accession>A0A3E0HQX1</accession>
<dbReference type="InterPro" id="IPR023346">
    <property type="entry name" value="Lysozyme-like_dom_sf"/>
</dbReference>
<dbReference type="PANTHER" id="PTHR30163:SF8">
    <property type="entry name" value="LYTIC MUREIN TRANSGLYCOSYLASE"/>
    <property type="match status" value="1"/>
</dbReference>